<protein>
    <submittedName>
        <fullName evidence="1">Uncharacterized protein</fullName>
    </submittedName>
</protein>
<name>A0A9W6N267_9HYPH</name>
<organism evidence="1 2">
    <name type="scientific">Methylopila jiangsuensis</name>
    <dbReference type="NCBI Taxonomy" id="586230"/>
    <lineage>
        <taxon>Bacteria</taxon>
        <taxon>Pseudomonadati</taxon>
        <taxon>Pseudomonadota</taxon>
        <taxon>Alphaproteobacteria</taxon>
        <taxon>Hyphomicrobiales</taxon>
        <taxon>Methylopilaceae</taxon>
        <taxon>Methylopila</taxon>
    </lineage>
</organism>
<evidence type="ECO:0000313" key="1">
    <source>
        <dbReference type="EMBL" id="GLK74906.1"/>
    </source>
</evidence>
<evidence type="ECO:0000313" key="2">
    <source>
        <dbReference type="Proteomes" id="UP001143364"/>
    </source>
</evidence>
<sequence length="359" mass="39554">MGRLKQLVSKSVPLPLEVADRVMLPSLSGRDQRLAWALVSCIGSVEPASEIIDGRRRVVARFEKDLLEARSGVRLDDCAKALRDIVERAVIWSEIKELNGGRLFDFAFYEPGSIRRKGGKVVANVTSLLRPIAACVPGLELEIPANVFLAQRRQVAVALLVAHLADLKKRRAVGVKKTDMPRSRFKFEDGKLKAWGETIAEMDFNLFKRDYLDRSIKDLTDPELDSDFRFQYRQIPGGVVTHAVEEATLVDFKAVGDKRVRVKRTLGSGASAKPVHPVRRAAGFETARKRDRDDAVDDRLKAAKALLEAQAIREEAKAEAARIIADAQARAAGLAQAAQRATTAAPVMPYPGARKATGR</sequence>
<proteinExistence type="predicted"/>
<dbReference type="EMBL" id="BSFK01000003">
    <property type="protein sequence ID" value="GLK74906.1"/>
    <property type="molecule type" value="Genomic_DNA"/>
</dbReference>
<dbReference type="AlphaFoldDB" id="A0A9W6N267"/>
<keyword evidence="2" id="KW-1185">Reference proteome</keyword>
<reference evidence="1" key="2">
    <citation type="submission" date="2023-01" db="EMBL/GenBank/DDBJ databases">
        <authorList>
            <person name="Sun Q."/>
            <person name="Evtushenko L."/>
        </authorList>
    </citation>
    <scope>NUCLEOTIDE SEQUENCE</scope>
    <source>
        <strain evidence="1">VKM B-2555</strain>
    </source>
</reference>
<dbReference type="RefSeq" id="WP_271202893.1">
    <property type="nucleotide sequence ID" value="NZ_BSFK01000003.1"/>
</dbReference>
<accession>A0A9W6N267</accession>
<gene>
    <name evidence="1" type="ORF">GCM10008171_01590</name>
</gene>
<dbReference type="Proteomes" id="UP001143364">
    <property type="component" value="Unassembled WGS sequence"/>
</dbReference>
<comment type="caution">
    <text evidence="1">The sequence shown here is derived from an EMBL/GenBank/DDBJ whole genome shotgun (WGS) entry which is preliminary data.</text>
</comment>
<reference evidence="1" key="1">
    <citation type="journal article" date="2014" name="Int. J. Syst. Evol. Microbiol.">
        <title>Complete genome sequence of Corynebacterium casei LMG S-19264T (=DSM 44701T), isolated from a smear-ripened cheese.</title>
        <authorList>
            <consortium name="US DOE Joint Genome Institute (JGI-PGF)"/>
            <person name="Walter F."/>
            <person name="Albersmeier A."/>
            <person name="Kalinowski J."/>
            <person name="Ruckert C."/>
        </authorList>
    </citation>
    <scope>NUCLEOTIDE SEQUENCE</scope>
    <source>
        <strain evidence="1">VKM B-2555</strain>
    </source>
</reference>